<protein>
    <submittedName>
        <fullName evidence="1">Uncharacterized protein</fullName>
    </submittedName>
</protein>
<reference evidence="1 2" key="1">
    <citation type="journal article" date="2018" name="Front. Plant Sci.">
        <title>Red Clover (Trifolium pratense) and Zigzag Clover (T. medium) - A Picture of Genomic Similarities and Differences.</title>
        <authorList>
            <person name="Dluhosova J."/>
            <person name="Istvanek J."/>
            <person name="Nedelnik J."/>
            <person name="Repkova J."/>
        </authorList>
    </citation>
    <scope>NUCLEOTIDE SEQUENCE [LARGE SCALE GENOMIC DNA]</scope>
    <source>
        <strain evidence="2">cv. 10/8</strain>
        <tissue evidence="1">Leaf</tissue>
    </source>
</reference>
<name>A0A392VQ00_9FABA</name>
<dbReference type="AlphaFoldDB" id="A0A392VQ00"/>
<dbReference type="Proteomes" id="UP000265520">
    <property type="component" value="Unassembled WGS sequence"/>
</dbReference>
<accession>A0A392VQ00</accession>
<evidence type="ECO:0000313" key="1">
    <source>
        <dbReference type="EMBL" id="MCI89061.1"/>
    </source>
</evidence>
<organism evidence="1 2">
    <name type="scientific">Trifolium medium</name>
    <dbReference type="NCBI Taxonomy" id="97028"/>
    <lineage>
        <taxon>Eukaryota</taxon>
        <taxon>Viridiplantae</taxon>
        <taxon>Streptophyta</taxon>
        <taxon>Embryophyta</taxon>
        <taxon>Tracheophyta</taxon>
        <taxon>Spermatophyta</taxon>
        <taxon>Magnoliopsida</taxon>
        <taxon>eudicotyledons</taxon>
        <taxon>Gunneridae</taxon>
        <taxon>Pentapetalae</taxon>
        <taxon>rosids</taxon>
        <taxon>fabids</taxon>
        <taxon>Fabales</taxon>
        <taxon>Fabaceae</taxon>
        <taxon>Papilionoideae</taxon>
        <taxon>50 kb inversion clade</taxon>
        <taxon>NPAAA clade</taxon>
        <taxon>Hologalegina</taxon>
        <taxon>IRL clade</taxon>
        <taxon>Trifolieae</taxon>
        <taxon>Trifolium</taxon>
    </lineage>
</organism>
<dbReference type="EMBL" id="LXQA011209137">
    <property type="protein sequence ID" value="MCI89061.1"/>
    <property type="molecule type" value="Genomic_DNA"/>
</dbReference>
<sequence length="29" mass="3224">MTPVYNYLVNGTLPSDQKVAAIVRRRACS</sequence>
<comment type="caution">
    <text evidence="1">The sequence shown here is derived from an EMBL/GenBank/DDBJ whole genome shotgun (WGS) entry which is preliminary data.</text>
</comment>
<keyword evidence="2" id="KW-1185">Reference proteome</keyword>
<proteinExistence type="predicted"/>
<evidence type="ECO:0000313" key="2">
    <source>
        <dbReference type="Proteomes" id="UP000265520"/>
    </source>
</evidence>
<feature type="non-terminal residue" evidence="1">
    <location>
        <position position="29"/>
    </location>
</feature>